<dbReference type="Proteomes" id="UP000243063">
    <property type="component" value="Chromosome I"/>
</dbReference>
<dbReference type="AlphaFoldDB" id="A0A1H2GRA3"/>
<organism evidence="2 3">
    <name type="scientific">Geopseudomonas guangdongensis</name>
    <dbReference type="NCBI Taxonomy" id="1245526"/>
    <lineage>
        <taxon>Bacteria</taxon>
        <taxon>Pseudomonadati</taxon>
        <taxon>Pseudomonadota</taxon>
        <taxon>Gammaproteobacteria</taxon>
        <taxon>Pseudomonadales</taxon>
        <taxon>Pseudomonadaceae</taxon>
        <taxon>Geopseudomonas</taxon>
    </lineage>
</organism>
<dbReference type="InterPro" id="IPR035616">
    <property type="entry name" value="MvaT_DBD"/>
</dbReference>
<name>A0A1H2GRA3_9GAMM</name>
<dbReference type="OrthoDB" id="6367018at2"/>
<dbReference type="CDD" id="cd16170">
    <property type="entry name" value="MvaT_DBD"/>
    <property type="match status" value="1"/>
</dbReference>
<feature type="domain" description="MvaT DNA-binding" evidence="1">
    <location>
        <begin position="87"/>
        <end position="123"/>
    </location>
</feature>
<dbReference type="NCBIfam" id="NF041859">
    <property type="entry name" value="silencer_MvaTU"/>
    <property type="match status" value="1"/>
</dbReference>
<dbReference type="STRING" id="1245526.SAMN05216580_1924"/>
<evidence type="ECO:0000259" key="1">
    <source>
        <dbReference type="Pfam" id="PF22055"/>
    </source>
</evidence>
<dbReference type="NCBIfam" id="NF041860">
    <property type="entry name" value="silencer_MvaT"/>
    <property type="match status" value="1"/>
</dbReference>
<dbReference type="EMBL" id="LT629780">
    <property type="protein sequence ID" value="SDU22140.1"/>
    <property type="molecule type" value="Genomic_DNA"/>
</dbReference>
<sequence>MSLINEYRATKAAIEELQARLQALQDDGKLQHELEFETKLRELLAQYGKSLPDILALLDNDGKASKAARQVRAAKTEAPVKRTRRVKVYTNPHNHEVIETKGGNHKILKEWKAQWGSDTVESWSTTIG</sequence>
<dbReference type="RefSeq" id="WP_090213930.1">
    <property type="nucleotide sequence ID" value="NZ_LT629780.1"/>
</dbReference>
<dbReference type="Pfam" id="PF22055">
    <property type="entry name" value="MvaT_DBD"/>
    <property type="match status" value="1"/>
</dbReference>
<evidence type="ECO:0000313" key="3">
    <source>
        <dbReference type="Proteomes" id="UP000243063"/>
    </source>
</evidence>
<evidence type="ECO:0000313" key="2">
    <source>
        <dbReference type="EMBL" id="SDU22140.1"/>
    </source>
</evidence>
<protein>
    <submittedName>
        <fullName evidence="2">H-NS family protein MvaT</fullName>
    </submittedName>
</protein>
<keyword evidence="3" id="KW-1185">Reference proteome</keyword>
<gene>
    <name evidence="2" type="ORF">SAMN05216580_1924</name>
</gene>
<reference evidence="3" key="1">
    <citation type="submission" date="2016-10" db="EMBL/GenBank/DDBJ databases">
        <authorList>
            <person name="Varghese N."/>
            <person name="Submissions S."/>
        </authorList>
    </citation>
    <scope>NUCLEOTIDE SEQUENCE [LARGE SCALE GENOMIC DNA]</scope>
    <source>
        <strain evidence="3">CCTCC 2012022</strain>
    </source>
</reference>
<accession>A0A1H2GRA3</accession>
<proteinExistence type="predicted"/>